<dbReference type="InterPro" id="IPR011009">
    <property type="entry name" value="Kinase-like_dom_sf"/>
</dbReference>
<accession>A0ABV0VU81</accession>
<feature type="non-terminal residue" evidence="2">
    <location>
        <position position="178"/>
    </location>
</feature>
<dbReference type="InterPro" id="IPR051744">
    <property type="entry name" value="AP2_assoc_SerThr_kinase"/>
</dbReference>
<evidence type="ECO:0000313" key="3">
    <source>
        <dbReference type="Proteomes" id="UP001444071"/>
    </source>
</evidence>
<feature type="domain" description="Protein kinase" evidence="1">
    <location>
        <begin position="46"/>
        <end position="178"/>
    </location>
</feature>
<gene>
    <name evidence="2" type="primary">AAK1</name>
    <name evidence="2" type="ORF">XENORESO_011973</name>
</gene>
<proteinExistence type="predicted"/>
<reference evidence="2 3" key="1">
    <citation type="submission" date="2021-06" db="EMBL/GenBank/DDBJ databases">
        <authorList>
            <person name="Palmer J.M."/>
        </authorList>
    </citation>
    <scope>NUCLEOTIDE SEQUENCE [LARGE SCALE GENOMIC DNA]</scope>
    <source>
        <strain evidence="2 3">XR_2019</strain>
        <tissue evidence="2">Muscle</tissue>
    </source>
</reference>
<keyword evidence="2" id="KW-0418">Kinase</keyword>
<dbReference type="Proteomes" id="UP001444071">
    <property type="component" value="Unassembled WGS sequence"/>
</dbReference>
<dbReference type="EMBL" id="JAHRIM010010384">
    <property type="protein sequence ID" value="MEQ2260292.1"/>
    <property type="molecule type" value="Genomic_DNA"/>
</dbReference>
<name>A0ABV0VU81_9TELE</name>
<evidence type="ECO:0000259" key="1">
    <source>
        <dbReference type="PROSITE" id="PS50011"/>
    </source>
</evidence>
<protein>
    <submittedName>
        <fullName evidence="2">AP2-associated protein kinase 1</fullName>
    </submittedName>
</protein>
<keyword evidence="2" id="KW-0808">Transferase</keyword>
<dbReference type="PANTHER" id="PTHR47907:SF5">
    <property type="entry name" value="AP2 ASSOCIATED KINASE 1"/>
    <property type="match status" value="1"/>
</dbReference>
<dbReference type="InterPro" id="IPR000719">
    <property type="entry name" value="Prot_kinase_dom"/>
</dbReference>
<dbReference type="SUPFAM" id="SSF56112">
    <property type="entry name" value="Protein kinase-like (PK-like)"/>
    <property type="match status" value="1"/>
</dbReference>
<dbReference type="GO" id="GO:0016301">
    <property type="term" value="F:kinase activity"/>
    <property type="evidence" value="ECO:0007669"/>
    <property type="project" value="UniProtKB-KW"/>
</dbReference>
<dbReference type="Gene3D" id="1.10.510.10">
    <property type="entry name" value="Transferase(Phosphotransferase) domain 1"/>
    <property type="match status" value="1"/>
</dbReference>
<evidence type="ECO:0000313" key="2">
    <source>
        <dbReference type="EMBL" id="MEQ2260292.1"/>
    </source>
</evidence>
<organism evidence="2 3">
    <name type="scientific">Xenotaenia resolanae</name>
    <dbReference type="NCBI Taxonomy" id="208358"/>
    <lineage>
        <taxon>Eukaryota</taxon>
        <taxon>Metazoa</taxon>
        <taxon>Chordata</taxon>
        <taxon>Craniata</taxon>
        <taxon>Vertebrata</taxon>
        <taxon>Euteleostomi</taxon>
        <taxon>Actinopterygii</taxon>
        <taxon>Neopterygii</taxon>
        <taxon>Teleostei</taxon>
        <taxon>Neoteleostei</taxon>
        <taxon>Acanthomorphata</taxon>
        <taxon>Ovalentaria</taxon>
        <taxon>Atherinomorphae</taxon>
        <taxon>Cyprinodontiformes</taxon>
        <taxon>Goodeidae</taxon>
        <taxon>Xenotaenia</taxon>
    </lineage>
</organism>
<dbReference type="PROSITE" id="PS50011">
    <property type="entry name" value="PROTEIN_KINASE_DOM"/>
    <property type="match status" value="1"/>
</dbReference>
<keyword evidence="3" id="KW-1185">Reference proteome</keyword>
<sequence length="178" mass="19676">MRKFFDSRRELVSSGPGSGGGGSSSGSSHAGGNFIGRAFTVGRHQVTVEEIIAEGGFAIVFLVKTNQGVRCALKRMYVNNEHDLQVCKREIQIMKDLVGHKNIVGYLDSSITAMGSRDVWEVLILMDYCKGGQVVNLMNQRLQTGFTESEVLQIFCDTCDAVSRLHQRKAPIIHRDLK</sequence>
<dbReference type="SMART" id="SM00220">
    <property type="entry name" value="S_TKc"/>
    <property type="match status" value="1"/>
</dbReference>
<comment type="caution">
    <text evidence="2">The sequence shown here is derived from an EMBL/GenBank/DDBJ whole genome shotgun (WGS) entry which is preliminary data.</text>
</comment>
<dbReference type="Pfam" id="PF00069">
    <property type="entry name" value="Pkinase"/>
    <property type="match status" value="1"/>
</dbReference>
<dbReference type="PANTHER" id="PTHR47907">
    <property type="entry name" value="PROTEIN KINASE DOMAIN-CONTAINING PROTEIN"/>
    <property type="match status" value="1"/>
</dbReference>